<feature type="domain" description="HMA" evidence="1">
    <location>
        <begin position="1"/>
        <end position="63"/>
    </location>
</feature>
<accession>A0A127Q1J9</accession>
<dbReference type="Proteomes" id="UP000074561">
    <property type="component" value="Chromosome"/>
</dbReference>
<gene>
    <name evidence="2" type="ORF">CPter91_1584</name>
</gene>
<dbReference type="PATRIC" id="fig|279113.9.peg.1576"/>
<dbReference type="GO" id="GO:0046872">
    <property type="term" value="F:metal ion binding"/>
    <property type="evidence" value="ECO:0007669"/>
    <property type="project" value="InterPro"/>
</dbReference>
<dbReference type="RefSeq" id="WP_061938927.1">
    <property type="nucleotide sequence ID" value="NZ_CP013234.1"/>
</dbReference>
<dbReference type="PROSITE" id="PS50846">
    <property type="entry name" value="HMA_2"/>
    <property type="match status" value="1"/>
</dbReference>
<dbReference type="STRING" id="279113.CPter91_1584"/>
<sequence>MIQFTVQDITCGHCAGRISKAISGVDAGAKVEIKIDSHTVAIESQAGAAELAEAIKDAGYTPQLQA</sequence>
<dbReference type="KEGG" id="cpra:CPter91_1584"/>
<reference evidence="2 3" key="1">
    <citation type="submission" date="2015-11" db="EMBL/GenBank/DDBJ databases">
        <title>Exploring the genomic traits of fungus-feeding bacterial genus Collimonas.</title>
        <authorList>
            <person name="Song C."/>
            <person name="Schmidt R."/>
            <person name="de Jager V."/>
            <person name="Krzyzanowska D."/>
            <person name="Jongedijk E."/>
            <person name="Cankar K."/>
            <person name="Beekwilder J."/>
            <person name="van Veen A."/>
            <person name="de Boer W."/>
            <person name="van Veen J.A."/>
            <person name="Garbeva P."/>
        </authorList>
    </citation>
    <scope>NUCLEOTIDE SEQUENCE [LARGE SCALE GENOMIC DNA]</scope>
    <source>
        <strain evidence="2 3">Ter91</strain>
    </source>
</reference>
<dbReference type="InterPro" id="IPR006121">
    <property type="entry name" value="HMA_dom"/>
</dbReference>
<evidence type="ECO:0000259" key="1">
    <source>
        <dbReference type="PROSITE" id="PS50846"/>
    </source>
</evidence>
<name>A0A127Q1J9_9BURK</name>
<dbReference type="Gene3D" id="3.30.70.100">
    <property type="match status" value="1"/>
</dbReference>
<dbReference type="Pfam" id="PF00403">
    <property type="entry name" value="HMA"/>
    <property type="match status" value="1"/>
</dbReference>
<dbReference type="InterPro" id="IPR036163">
    <property type="entry name" value="HMA_dom_sf"/>
</dbReference>
<proteinExistence type="predicted"/>
<evidence type="ECO:0000313" key="3">
    <source>
        <dbReference type="Proteomes" id="UP000074561"/>
    </source>
</evidence>
<dbReference type="OrthoDB" id="9813965at2"/>
<protein>
    <submittedName>
        <fullName evidence="2">Heavy-metal-associated domain protein</fullName>
    </submittedName>
</protein>
<dbReference type="EMBL" id="CP013234">
    <property type="protein sequence ID" value="AMP03960.1"/>
    <property type="molecule type" value="Genomic_DNA"/>
</dbReference>
<dbReference type="AlphaFoldDB" id="A0A127Q1J9"/>
<organism evidence="2 3">
    <name type="scientific">Collimonas pratensis</name>
    <dbReference type="NCBI Taxonomy" id="279113"/>
    <lineage>
        <taxon>Bacteria</taxon>
        <taxon>Pseudomonadati</taxon>
        <taxon>Pseudomonadota</taxon>
        <taxon>Betaproteobacteria</taxon>
        <taxon>Burkholderiales</taxon>
        <taxon>Oxalobacteraceae</taxon>
        <taxon>Collimonas</taxon>
    </lineage>
</organism>
<dbReference type="CDD" id="cd00371">
    <property type="entry name" value="HMA"/>
    <property type="match status" value="1"/>
</dbReference>
<dbReference type="SUPFAM" id="SSF55008">
    <property type="entry name" value="HMA, heavy metal-associated domain"/>
    <property type="match status" value="1"/>
</dbReference>
<evidence type="ECO:0000313" key="2">
    <source>
        <dbReference type="EMBL" id="AMP03960.1"/>
    </source>
</evidence>